<dbReference type="AlphaFoldDB" id="A0A261TRL1"/>
<accession>A0A261TRL1</accession>
<keyword evidence="1" id="KW-1133">Transmembrane helix</keyword>
<dbReference type="OrthoDB" id="8654176at2"/>
<keyword evidence="1" id="KW-0812">Transmembrane</keyword>
<dbReference type="EMBL" id="NEVP01000006">
    <property type="protein sequence ID" value="OZI52065.1"/>
    <property type="molecule type" value="Genomic_DNA"/>
</dbReference>
<dbReference type="RefSeq" id="WP_094800022.1">
    <property type="nucleotide sequence ID" value="NZ_NEVP01000006.1"/>
</dbReference>
<sequence length="236" mass="26190">MWRTFCKMSLVAGWVLWLTAMAWFAVGMFRYVPSADATLAPITLTAGQTAHAEVYRIREAPLWMEARFGGPMGTERPELGEYTTRVGAPDAKRGLINPGEPVRIRVRDGKGLDVVVVAAPRSGNSATHFYRKLWPESHADGTLLETTPSFPKLAKGTSQLTFTVEEVGPALQGEQVELEISAPIGLKRTAPGWEDVSTFIFWPFMGAILGAWALVWAGLSWWYRRRVRRTAQKALA</sequence>
<reference evidence="2 3" key="1">
    <citation type="submission" date="2017-05" db="EMBL/GenBank/DDBJ databases">
        <title>Complete and WGS of Bordetella genogroups.</title>
        <authorList>
            <person name="Spilker T."/>
            <person name="LiPuma J."/>
        </authorList>
    </citation>
    <scope>NUCLEOTIDE SEQUENCE [LARGE SCALE GENOMIC DNA]</scope>
    <source>
        <strain evidence="2 3">AU10456</strain>
    </source>
</reference>
<dbReference type="Proteomes" id="UP000216913">
    <property type="component" value="Unassembled WGS sequence"/>
</dbReference>
<evidence type="ECO:0000256" key="1">
    <source>
        <dbReference type="SAM" id="Phobius"/>
    </source>
</evidence>
<keyword evidence="3" id="KW-1185">Reference proteome</keyword>
<proteinExistence type="predicted"/>
<gene>
    <name evidence="2" type="ORF">CAL25_11230</name>
</gene>
<protein>
    <submittedName>
        <fullName evidence="2">Uncharacterized protein</fullName>
    </submittedName>
</protein>
<feature type="transmembrane region" description="Helical" evidence="1">
    <location>
        <begin position="199"/>
        <end position="223"/>
    </location>
</feature>
<organism evidence="2 3">
    <name type="scientific">Bordetella genomosp. 5</name>
    <dbReference type="NCBI Taxonomy" id="1395608"/>
    <lineage>
        <taxon>Bacteria</taxon>
        <taxon>Pseudomonadati</taxon>
        <taxon>Pseudomonadota</taxon>
        <taxon>Betaproteobacteria</taxon>
        <taxon>Burkholderiales</taxon>
        <taxon>Alcaligenaceae</taxon>
        <taxon>Bordetella</taxon>
    </lineage>
</organism>
<name>A0A261TRL1_9BORD</name>
<comment type="caution">
    <text evidence="2">The sequence shown here is derived from an EMBL/GenBank/DDBJ whole genome shotgun (WGS) entry which is preliminary data.</text>
</comment>
<evidence type="ECO:0000313" key="2">
    <source>
        <dbReference type="EMBL" id="OZI52065.1"/>
    </source>
</evidence>
<keyword evidence="1" id="KW-0472">Membrane</keyword>
<evidence type="ECO:0000313" key="3">
    <source>
        <dbReference type="Proteomes" id="UP000216913"/>
    </source>
</evidence>